<evidence type="ECO:0000313" key="3">
    <source>
        <dbReference type="EMBL" id="KAF5807960.1"/>
    </source>
</evidence>
<evidence type="ECO:0000256" key="2">
    <source>
        <dbReference type="SAM" id="MobiDB-lite"/>
    </source>
</evidence>
<protein>
    <submittedName>
        <fullName evidence="3">Uncharacterized protein</fullName>
    </submittedName>
</protein>
<sequence length="332" mass="37464">MQQDEKVDFQFSQLQAAAGQINRQSDVINIIRGDMVKQQLEINTLKSTVGRQQAEITRQQAEIDQLKAENERLKKADEERERQLQQMRAADNTRGIEMNRLKERSTQVQRLAESLKEKHDDMREWYNSRNTIIIDGVKKITEGVEFVRRRVNILWGDRCKQQEVLQKKDDDPEDQGNPDPSATTEQPPATASTQIVVLQPSQLESTQGTSSGSVEEVQQLESNTFIESSKAGTSSVPSAADLALQVIHPITGEIQEEGEIISDLSHEQLLALNAMKEVDDVTIDKMASEPETANVENIEEIVFEGETSKSTYVCADGMEFDPFDEELDERKS</sequence>
<reference evidence="3" key="1">
    <citation type="journal article" date="2017" name="Nature">
        <title>The sunflower genome provides insights into oil metabolism, flowering and Asterid evolution.</title>
        <authorList>
            <person name="Badouin H."/>
            <person name="Gouzy J."/>
            <person name="Grassa C.J."/>
            <person name="Murat F."/>
            <person name="Staton S.E."/>
            <person name="Cottret L."/>
            <person name="Lelandais-Briere C."/>
            <person name="Owens G.L."/>
            <person name="Carrere S."/>
            <person name="Mayjonade B."/>
            <person name="Legrand L."/>
            <person name="Gill N."/>
            <person name="Kane N.C."/>
            <person name="Bowers J.E."/>
            <person name="Hubner S."/>
            <person name="Bellec A."/>
            <person name="Berard A."/>
            <person name="Berges H."/>
            <person name="Blanchet N."/>
            <person name="Boniface M.C."/>
            <person name="Brunel D."/>
            <person name="Catrice O."/>
            <person name="Chaidir N."/>
            <person name="Claudel C."/>
            <person name="Donnadieu C."/>
            <person name="Faraut T."/>
            <person name="Fievet G."/>
            <person name="Helmstetter N."/>
            <person name="King M."/>
            <person name="Knapp S.J."/>
            <person name="Lai Z."/>
            <person name="Le Paslier M.C."/>
            <person name="Lippi Y."/>
            <person name="Lorenzon L."/>
            <person name="Mandel J.R."/>
            <person name="Marage G."/>
            <person name="Marchand G."/>
            <person name="Marquand E."/>
            <person name="Bret-Mestries E."/>
            <person name="Morien E."/>
            <person name="Nambeesan S."/>
            <person name="Nguyen T."/>
            <person name="Pegot-Espagnet P."/>
            <person name="Pouilly N."/>
            <person name="Raftis F."/>
            <person name="Sallet E."/>
            <person name="Schiex T."/>
            <person name="Thomas J."/>
            <person name="Vandecasteele C."/>
            <person name="Vares D."/>
            <person name="Vear F."/>
            <person name="Vautrin S."/>
            <person name="Crespi M."/>
            <person name="Mangin B."/>
            <person name="Burke J.M."/>
            <person name="Salse J."/>
            <person name="Munos S."/>
            <person name="Vincourt P."/>
            <person name="Rieseberg L.H."/>
            <person name="Langlade N.B."/>
        </authorList>
    </citation>
    <scope>NUCLEOTIDE SEQUENCE</scope>
    <source>
        <tissue evidence="3">Leaves</tissue>
    </source>
</reference>
<feature type="coiled-coil region" evidence="1">
    <location>
        <begin position="49"/>
        <end position="118"/>
    </location>
</feature>
<keyword evidence="1" id="KW-0175">Coiled coil</keyword>
<keyword evidence="4" id="KW-1185">Reference proteome</keyword>
<accession>A0A9K3J3K5</accession>
<name>A0A9K3J3K5_HELAN</name>
<reference evidence="3" key="2">
    <citation type="submission" date="2020-06" db="EMBL/GenBank/DDBJ databases">
        <title>Helianthus annuus Genome sequencing and assembly Release 2.</title>
        <authorList>
            <person name="Gouzy J."/>
            <person name="Langlade N."/>
            <person name="Munos S."/>
        </authorList>
    </citation>
    <scope>NUCLEOTIDE SEQUENCE</scope>
    <source>
        <tissue evidence="3">Leaves</tissue>
    </source>
</reference>
<dbReference type="EMBL" id="MNCJ02000319">
    <property type="protein sequence ID" value="KAF5807960.1"/>
    <property type="molecule type" value="Genomic_DNA"/>
</dbReference>
<feature type="region of interest" description="Disordered" evidence="2">
    <location>
        <begin position="164"/>
        <end position="192"/>
    </location>
</feature>
<comment type="caution">
    <text evidence="3">The sequence shown here is derived from an EMBL/GenBank/DDBJ whole genome shotgun (WGS) entry which is preliminary data.</text>
</comment>
<dbReference type="AlphaFoldDB" id="A0A9K3J3K5"/>
<dbReference type="Gramene" id="mRNA:HanXRQr2_Chr04g0139971">
    <property type="protein sequence ID" value="CDS:HanXRQr2_Chr04g0139971.1"/>
    <property type="gene ID" value="HanXRQr2_Chr04g0139971"/>
</dbReference>
<evidence type="ECO:0000313" key="4">
    <source>
        <dbReference type="Proteomes" id="UP000215914"/>
    </source>
</evidence>
<dbReference type="Proteomes" id="UP000215914">
    <property type="component" value="Unassembled WGS sequence"/>
</dbReference>
<proteinExistence type="predicted"/>
<gene>
    <name evidence="3" type="ORF">HanXRQr2_Chr04g0139971</name>
</gene>
<evidence type="ECO:0000256" key="1">
    <source>
        <dbReference type="SAM" id="Coils"/>
    </source>
</evidence>
<organism evidence="3 4">
    <name type="scientific">Helianthus annuus</name>
    <name type="common">Common sunflower</name>
    <dbReference type="NCBI Taxonomy" id="4232"/>
    <lineage>
        <taxon>Eukaryota</taxon>
        <taxon>Viridiplantae</taxon>
        <taxon>Streptophyta</taxon>
        <taxon>Embryophyta</taxon>
        <taxon>Tracheophyta</taxon>
        <taxon>Spermatophyta</taxon>
        <taxon>Magnoliopsida</taxon>
        <taxon>eudicotyledons</taxon>
        <taxon>Gunneridae</taxon>
        <taxon>Pentapetalae</taxon>
        <taxon>asterids</taxon>
        <taxon>campanulids</taxon>
        <taxon>Asterales</taxon>
        <taxon>Asteraceae</taxon>
        <taxon>Asteroideae</taxon>
        <taxon>Heliantheae alliance</taxon>
        <taxon>Heliantheae</taxon>
        <taxon>Helianthus</taxon>
    </lineage>
</organism>
<feature type="compositionally biased region" description="Polar residues" evidence="2">
    <location>
        <begin position="178"/>
        <end position="192"/>
    </location>
</feature>